<evidence type="ECO:0000313" key="1">
    <source>
        <dbReference type="EMBL" id="CAK8999745.1"/>
    </source>
</evidence>
<dbReference type="EMBL" id="CAXAMM010003414">
    <property type="protein sequence ID" value="CAK8999807.1"/>
    <property type="molecule type" value="Genomic_DNA"/>
</dbReference>
<dbReference type="Proteomes" id="UP001642464">
    <property type="component" value="Unassembled WGS sequence"/>
</dbReference>
<accession>A0ABP0IB39</accession>
<evidence type="ECO:0000313" key="3">
    <source>
        <dbReference type="Proteomes" id="UP001642464"/>
    </source>
</evidence>
<name>A0ABP0IB39_9DINO</name>
<evidence type="ECO:0000313" key="2">
    <source>
        <dbReference type="EMBL" id="CAK8999807.1"/>
    </source>
</evidence>
<keyword evidence="3" id="KW-1185">Reference proteome</keyword>
<reference evidence="2 3" key="1">
    <citation type="submission" date="2024-02" db="EMBL/GenBank/DDBJ databases">
        <authorList>
            <person name="Chen Y."/>
            <person name="Shah S."/>
            <person name="Dougan E. K."/>
            <person name="Thang M."/>
            <person name="Chan C."/>
        </authorList>
    </citation>
    <scope>NUCLEOTIDE SEQUENCE [LARGE SCALE GENOMIC DNA]</scope>
</reference>
<protein>
    <submittedName>
        <fullName evidence="2">Alpha-galactosidase (Melibiase)</fullName>
    </submittedName>
</protein>
<organism evidence="2 3">
    <name type="scientific">Durusdinium trenchii</name>
    <dbReference type="NCBI Taxonomy" id="1381693"/>
    <lineage>
        <taxon>Eukaryota</taxon>
        <taxon>Sar</taxon>
        <taxon>Alveolata</taxon>
        <taxon>Dinophyceae</taxon>
        <taxon>Suessiales</taxon>
        <taxon>Symbiodiniaceae</taxon>
        <taxon>Durusdinium</taxon>
    </lineage>
</organism>
<comment type="caution">
    <text evidence="2">The sequence shown here is derived from an EMBL/GenBank/DDBJ whole genome shotgun (WGS) entry which is preliminary data.</text>
</comment>
<proteinExistence type="predicted"/>
<sequence>MMEKYGFVNVKIEAQLHGITIITPCKFRVPVGEIYFLVHVDRGNALQAAHDDLPSMHLLGHLEETQDGRPRLFAQRLLPSEDFRSPKEVKMMHETLENGLSKNIQDAYGDIHLDLVFNNGHIQRLRERRDLPCLFEGFISIADIDISTKIHLVLRFPKLHACDFSPRRLAEWIVCRAQERLHENF</sequence>
<gene>
    <name evidence="1" type="ORF">SCF082_LOCUS6189</name>
    <name evidence="2" type="ORF">SCF082_LOCUS6216</name>
</gene>
<dbReference type="EMBL" id="CAXAMM010003392">
    <property type="protein sequence ID" value="CAK8999745.1"/>
    <property type="molecule type" value="Genomic_DNA"/>
</dbReference>